<dbReference type="InterPro" id="IPR050342">
    <property type="entry name" value="HMGB"/>
</dbReference>
<feature type="domain" description="HMG box" evidence="8">
    <location>
        <begin position="23"/>
        <end position="91"/>
    </location>
</feature>
<dbReference type="InterPro" id="IPR009071">
    <property type="entry name" value="HMG_box_dom"/>
</dbReference>
<dbReference type="RefSeq" id="XP_024674757.1">
    <property type="nucleotide sequence ID" value="XM_024811521.1"/>
</dbReference>
<evidence type="ECO:0000313" key="9">
    <source>
        <dbReference type="EMBL" id="PLB40745.1"/>
    </source>
</evidence>
<feature type="compositionally biased region" description="Basic and acidic residues" evidence="7">
    <location>
        <begin position="57"/>
        <end position="89"/>
    </location>
</feature>
<comment type="function">
    <text evidence="4">DNA-binding protein that induces severe bending of DNA. Required for DNA-binding by the FACT complex, a general chromatin factor that acts to reorganize nucleosomes. The FACT complex is involved in multiple processes that require DNA as a template such as mRNA elongation, DNA replication and DNA repair. Also augments the fidelity of transcription by RNA polymerase III independently of any role in the FACT complex.</text>
</comment>
<dbReference type="GO" id="GO:0003677">
    <property type="term" value="F:DNA binding"/>
    <property type="evidence" value="ECO:0007669"/>
    <property type="project" value="UniProtKB-UniRule"/>
</dbReference>
<dbReference type="PANTHER" id="PTHR48112">
    <property type="entry name" value="HIGH MOBILITY GROUP PROTEIN DSP1"/>
    <property type="match status" value="1"/>
</dbReference>
<evidence type="ECO:0000256" key="1">
    <source>
        <dbReference type="ARBA" id="ARBA00023125"/>
    </source>
</evidence>
<feature type="compositionally biased region" description="Basic residues" evidence="7">
    <location>
        <begin position="8"/>
        <end position="18"/>
    </location>
</feature>
<dbReference type="PANTHER" id="PTHR48112:SF22">
    <property type="entry name" value="MITOCHONDRIAL TRANSCRIPTION FACTOR A, ISOFORM B"/>
    <property type="match status" value="1"/>
</dbReference>
<evidence type="ECO:0000313" key="10">
    <source>
        <dbReference type="Proteomes" id="UP000234585"/>
    </source>
</evidence>
<comment type="similarity">
    <text evidence="3">Belongs to the NHP6 family.</text>
</comment>
<dbReference type="STRING" id="41067.A0A2I2FJD9"/>
<evidence type="ECO:0000256" key="5">
    <source>
        <dbReference type="ARBA" id="ARBA00067275"/>
    </source>
</evidence>
<organism evidence="9 10">
    <name type="scientific">Aspergillus candidus</name>
    <dbReference type="NCBI Taxonomy" id="41067"/>
    <lineage>
        <taxon>Eukaryota</taxon>
        <taxon>Fungi</taxon>
        <taxon>Dikarya</taxon>
        <taxon>Ascomycota</taxon>
        <taxon>Pezizomycotina</taxon>
        <taxon>Eurotiomycetes</taxon>
        <taxon>Eurotiomycetidae</taxon>
        <taxon>Eurotiales</taxon>
        <taxon>Aspergillaceae</taxon>
        <taxon>Aspergillus</taxon>
        <taxon>Aspergillus subgen. Circumdati</taxon>
    </lineage>
</organism>
<dbReference type="InterPro" id="IPR036910">
    <property type="entry name" value="HMG_box_dom_sf"/>
</dbReference>
<proteinExistence type="inferred from homology"/>
<name>A0A2I2FJD9_ASPCN</name>
<gene>
    <name evidence="9" type="ORF">BDW47DRAFT_100763</name>
</gene>
<feature type="region of interest" description="Disordered" evidence="7">
    <location>
        <begin position="43"/>
        <end position="102"/>
    </location>
</feature>
<dbReference type="GeneID" id="36518681"/>
<keyword evidence="2 6" id="KW-0539">Nucleus</keyword>
<dbReference type="SMART" id="SM00398">
    <property type="entry name" value="HMG"/>
    <property type="match status" value="1"/>
</dbReference>
<sequence length="102" mass="11854">MPKEKTTRKAPKVTRKKKDPNAPKRGLSAYMFFANDNREKVREENPGITFGQVGKTLGDKWKNLSETQRKPYDEKAAADKKRYEEEKKVYQAQGEEEEEESS</sequence>
<dbReference type="Proteomes" id="UP000234585">
    <property type="component" value="Unassembled WGS sequence"/>
</dbReference>
<dbReference type="GO" id="GO:0005634">
    <property type="term" value="C:nucleus"/>
    <property type="evidence" value="ECO:0007669"/>
    <property type="project" value="UniProtKB-UniRule"/>
</dbReference>
<dbReference type="CDD" id="cd01390">
    <property type="entry name" value="HMG-box_NHP6-like"/>
    <property type="match status" value="1"/>
</dbReference>
<dbReference type="AlphaFoldDB" id="A0A2I2FJD9"/>
<dbReference type="SUPFAM" id="SSF47095">
    <property type="entry name" value="HMG-box"/>
    <property type="match status" value="1"/>
</dbReference>
<feature type="region of interest" description="Disordered" evidence="7">
    <location>
        <begin position="1"/>
        <end position="26"/>
    </location>
</feature>
<dbReference type="PRINTS" id="PR00886">
    <property type="entry name" value="HIGHMOBLTY12"/>
</dbReference>
<dbReference type="FunFam" id="1.10.30.10:FF:000016">
    <property type="entry name" value="FACT complex subunit SSRP1"/>
    <property type="match status" value="1"/>
</dbReference>
<evidence type="ECO:0000256" key="3">
    <source>
        <dbReference type="ARBA" id="ARBA00043963"/>
    </source>
</evidence>
<reference evidence="9 10" key="1">
    <citation type="submission" date="2017-12" db="EMBL/GenBank/DDBJ databases">
        <authorList>
            <consortium name="DOE Joint Genome Institute"/>
            <person name="Haridas S."/>
            <person name="Kjaerbolling I."/>
            <person name="Vesth T.C."/>
            <person name="Frisvad J.C."/>
            <person name="Nybo J.L."/>
            <person name="Theobald S."/>
            <person name="Kuo A."/>
            <person name="Bowyer P."/>
            <person name="Matsuda Y."/>
            <person name="Mondo S."/>
            <person name="Lyhne E.K."/>
            <person name="Kogle M.E."/>
            <person name="Clum A."/>
            <person name="Lipzen A."/>
            <person name="Salamov A."/>
            <person name="Ngan C.Y."/>
            <person name="Daum C."/>
            <person name="Chiniquy J."/>
            <person name="Barry K."/>
            <person name="LaButti K."/>
            <person name="Simmons B.A."/>
            <person name="Magnuson J.K."/>
            <person name="Mortensen U.H."/>
            <person name="Larsen T.O."/>
            <person name="Grigoriev I.V."/>
            <person name="Baker S.E."/>
            <person name="Andersen M.R."/>
            <person name="Nordberg H.P."/>
            <person name="Cantor M.N."/>
            <person name="Hua S.X."/>
        </authorList>
    </citation>
    <scope>NUCLEOTIDE SEQUENCE [LARGE SCALE GENOMIC DNA]</scope>
    <source>
        <strain evidence="9 10">CBS 102.13</strain>
    </source>
</reference>
<keyword evidence="1 6" id="KW-0238">DNA-binding</keyword>
<dbReference type="PROSITE" id="PS50118">
    <property type="entry name" value="HMG_BOX_2"/>
    <property type="match status" value="1"/>
</dbReference>
<accession>A0A2I2FJD9</accession>
<protein>
    <recommendedName>
        <fullName evidence="5">Non-histone chromosomal protein 6</fullName>
    </recommendedName>
</protein>
<evidence type="ECO:0000256" key="4">
    <source>
        <dbReference type="ARBA" id="ARBA00057588"/>
    </source>
</evidence>
<evidence type="ECO:0000256" key="7">
    <source>
        <dbReference type="SAM" id="MobiDB-lite"/>
    </source>
</evidence>
<evidence type="ECO:0000259" key="8">
    <source>
        <dbReference type="PROSITE" id="PS50118"/>
    </source>
</evidence>
<keyword evidence="10" id="KW-1185">Reference proteome</keyword>
<dbReference type="EMBL" id="KZ559123">
    <property type="protein sequence ID" value="PLB40745.1"/>
    <property type="molecule type" value="Genomic_DNA"/>
</dbReference>
<evidence type="ECO:0000256" key="6">
    <source>
        <dbReference type="PROSITE-ProRule" id="PRU00267"/>
    </source>
</evidence>
<evidence type="ECO:0000256" key="2">
    <source>
        <dbReference type="ARBA" id="ARBA00023242"/>
    </source>
</evidence>
<dbReference type="Pfam" id="PF00505">
    <property type="entry name" value="HMG_box"/>
    <property type="match status" value="1"/>
</dbReference>
<feature type="DNA-binding region" description="HMG box" evidence="6">
    <location>
        <begin position="23"/>
        <end position="91"/>
    </location>
</feature>
<dbReference type="Gene3D" id="1.10.30.10">
    <property type="entry name" value="High mobility group box domain"/>
    <property type="match status" value="1"/>
</dbReference>
<dbReference type="OrthoDB" id="1919336at2759"/>